<accession>A0ABT5L4P6</accession>
<reference evidence="1 2" key="1">
    <citation type="submission" date="2022-10" db="EMBL/GenBank/DDBJ databases">
        <title>Alteromonas sp. chi3 Genome sequencing.</title>
        <authorList>
            <person name="Park S."/>
        </authorList>
    </citation>
    <scope>NUCLEOTIDE SEQUENCE [LARGE SCALE GENOMIC DNA]</scope>
    <source>
        <strain evidence="2">chi3</strain>
    </source>
</reference>
<name>A0ABT5L4P6_9ALTE</name>
<organism evidence="1 2">
    <name type="scientific">Alteromonas gilva</name>
    <dbReference type="NCBI Taxonomy" id="2987522"/>
    <lineage>
        <taxon>Bacteria</taxon>
        <taxon>Pseudomonadati</taxon>
        <taxon>Pseudomonadota</taxon>
        <taxon>Gammaproteobacteria</taxon>
        <taxon>Alteromonadales</taxon>
        <taxon>Alteromonadaceae</taxon>
        <taxon>Alteromonas/Salinimonas group</taxon>
        <taxon>Alteromonas</taxon>
    </lineage>
</organism>
<dbReference type="RefSeq" id="WP_273640668.1">
    <property type="nucleotide sequence ID" value="NZ_JAQQXP010000001.1"/>
</dbReference>
<gene>
    <name evidence="1" type="ORF">OIK42_11575</name>
</gene>
<keyword evidence="2" id="KW-1185">Reference proteome</keyword>
<sequence length="133" mass="15018">MKHLYLAVLILVLNGCSISESEAPRLEFDYAEEPIKLVEYVDGNWEKVCFLGPYSNNEAATDLLGFEWPLESLTSVWVNDGVTLLVFVENESVQSYYEVSRAPYDFNVFSNSCIDRTLSSFIKSGSKVVQTQV</sequence>
<evidence type="ECO:0000313" key="2">
    <source>
        <dbReference type="Proteomes" id="UP001218788"/>
    </source>
</evidence>
<proteinExistence type="predicted"/>
<comment type="caution">
    <text evidence="1">The sequence shown here is derived from an EMBL/GenBank/DDBJ whole genome shotgun (WGS) entry which is preliminary data.</text>
</comment>
<dbReference type="EMBL" id="JAQQXP010000001">
    <property type="protein sequence ID" value="MDC8831399.1"/>
    <property type="molecule type" value="Genomic_DNA"/>
</dbReference>
<dbReference type="Proteomes" id="UP001218788">
    <property type="component" value="Unassembled WGS sequence"/>
</dbReference>
<protein>
    <submittedName>
        <fullName evidence="1">Uncharacterized protein</fullName>
    </submittedName>
</protein>
<evidence type="ECO:0000313" key="1">
    <source>
        <dbReference type="EMBL" id="MDC8831399.1"/>
    </source>
</evidence>